<name>A0A652ZS49_9SPIR</name>
<dbReference type="PANTHER" id="PTHR35568">
    <property type="entry name" value="TRANSCRIPTIONAL REGULATOR DAUR"/>
    <property type="match status" value="1"/>
</dbReference>
<dbReference type="InterPro" id="IPR039446">
    <property type="entry name" value="DauR-like"/>
</dbReference>
<dbReference type="AlphaFoldDB" id="A0A652ZS49"/>
<sequence length="229" mass="26177">MKEKDKRTILLKDLAPLVTGIAKMFGKNCEVILHDTSDLQNSVIAIENSHITGRQVGGPMSTGGLYFLKSDLFRDVDYVANYRTETNDKKTIKSTTMFIRDQNRKIAGFLCINFAIDDFIDAKEKIEEFCLLRDESDIVSKEAEEEDFVGNPEELFSQIFQKAINNVNKKIDEMDKEDKKKVVKYLYDRGAFLVKGTIEKAAKRMNVSKYTIYNYLAEVKSQTGEKPLV</sequence>
<dbReference type="Pfam" id="PF08348">
    <property type="entry name" value="PAS_6"/>
    <property type="match status" value="1"/>
</dbReference>
<organism evidence="3">
    <name type="scientific">uncultured Spirochaetota bacterium</name>
    <dbReference type="NCBI Taxonomy" id="460511"/>
    <lineage>
        <taxon>Bacteria</taxon>
        <taxon>Pseudomonadati</taxon>
        <taxon>Spirochaetota</taxon>
        <taxon>environmental samples</taxon>
    </lineage>
</organism>
<dbReference type="EMBL" id="UPXP01000003">
    <property type="protein sequence ID" value="VBB38594.1"/>
    <property type="molecule type" value="Genomic_DNA"/>
</dbReference>
<dbReference type="Pfam" id="PF13309">
    <property type="entry name" value="HTH_22"/>
    <property type="match status" value="1"/>
</dbReference>
<feature type="domain" description="Transcriptional regulator DauR-like HTH" evidence="2">
    <location>
        <begin position="157"/>
        <end position="216"/>
    </location>
</feature>
<accession>A0A652ZS49</accession>
<reference evidence="3" key="1">
    <citation type="submission" date="2018-07" db="EMBL/GenBank/DDBJ databases">
        <authorList>
            <consortium name="Genoscope - CEA"/>
            <person name="William W."/>
        </authorList>
    </citation>
    <scope>NUCLEOTIDE SEQUENCE</scope>
    <source>
        <strain evidence="3">IK1</strain>
    </source>
</reference>
<evidence type="ECO:0000259" key="1">
    <source>
        <dbReference type="Pfam" id="PF08348"/>
    </source>
</evidence>
<dbReference type="PANTHER" id="PTHR35568:SF1">
    <property type="entry name" value="TRANSCRIPTIONAL REGULATOR DAUR"/>
    <property type="match status" value="1"/>
</dbReference>
<gene>
    <name evidence="3" type="ORF">TRIP_E110061</name>
</gene>
<protein>
    <submittedName>
        <fullName evidence="3">YheO-like domain-containing protein</fullName>
    </submittedName>
</protein>
<dbReference type="InterPro" id="IPR039445">
    <property type="entry name" value="DauR-like_HTH"/>
</dbReference>
<dbReference type="InterPro" id="IPR013559">
    <property type="entry name" value="YheO"/>
</dbReference>
<evidence type="ECO:0000313" key="3">
    <source>
        <dbReference type="EMBL" id="VBB38594.1"/>
    </source>
</evidence>
<feature type="domain" description="YheO-like" evidence="1">
    <location>
        <begin position="11"/>
        <end position="123"/>
    </location>
</feature>
<evidence type="ECO:0000259" key="2">
    <source>
        <dbReference type="Pfam" id="PF13309"/>
    </source>
</evidence>
<proteinExistence type="predicted"/>